<keyword evidence="1" id="KW-1133">Transmembrane helix</keyword>
<proteinExistence type="predicted"/>
<evidence type="ECO:0000313" key="2">
    <source>
        <dbReference type="EMBL" id="MEB3039194.1"/>
    </source>
</evidence>
<feature type="transmembrane region" description="Helical" evidence="1">
    <location>
        <begin position="135"/>
        <end position="153"/>
    </location>
</feature>
<evidence type="ECO:0000313" key="3">
    <source>
        <dbReference type="Proteomes" id="UP001324270"/>
    </source>
</evidence>
<keyword evidence="1" id="KW-0812">Transmembrane</keyword>
<protein>
    <submittedName>
        <fullName evidence="2">Uncharacterized protein</fullName>
    </submittedName>
</protein>
<keyword evidence="1" id="KW-0472">Membrane</keyword>
<keyword evidence="3" id="KW-1185">Reference proteome</keyword>
<gene>
    <name evidence="2" type="ORF">VJJ49_00595</name>
</gene>
<dbReference type="EMBL" id="JAYKBV010000001">
    <property type="protein sequence ID" value="MEB3039194.1"/>
    <property type="molecule type" value="Genomic_DNA"/>
</dbReference>
<feature type="transmembrane region" description="Helical" evidence="1">
    <location>
        <begin position="44"/>
        <end position="65"/>
    </location>
</feature>
<dbReference type="Proteomes" id="UP001324270">
    <property type="component" value="Unassembled WGS sequence"/>
</dbReference>
<feature type="transmembrane region" description="Helical" evidence="1">
    <location>
        <begin position="102"/>
        <end position="123"/>
    </location>
</feature>
<reference evidence="2 3" key="1">
    <citation type="submission" date="2023-12" db="EMBL/GenBank/DDBJ databases">
        <title>Genomic sequences of Capnocytophaga and Parvimonas strains.</title>
        <authorList>
            <person name="Watt R.M."/>
            <person name="Wang M."/>
            <person name="Yang T."/>
            <person name="Tong W.M."/>
        </authorList>
    </citation>
    <scope>NUCLEOTIDE SEQUENCE [LARGE SCALE GENOMIC DNA]</scope>
    <source>
        <strain evidence="2 3">CCUG 13156</strain>
    </source>
</reference>
<feature type="transmembrane region" description="Helical" evidence="1">
    <location>
        <begin position="71"/>
        <end position="90"/>
    </location>
</feature>
<name>A0ABU5Y879_9FLAO</name>
<comment type="caution">
    <text evidence="2">The sequence shown here is derived from an EMBL/GenBank/DDBJ whole genome shotgun (WGS) entry which is preliminary data.</text>
</comment>
<evidence type="ECO:0000256" key="1">
    <source>
        <dbReference type="SAM" id="Phobius"/>
    </source>
</evidence>
<dbReference type="RefSeq" id="WP_323978593.1">
    <property type="nucleotide sequence ID" value="NZ_JAYKBV010000001.1"/>
</dbReference>
<sequence>MTDTVNKLSKWFLKYKIKIATWATPMVLLFYFDDKIQLRDRLYYFFLAFFKSIPLLMLYSYFSMWREKNEFFFAGIGFILFLNMTVGAIYHAKAGSFSIKEFIGGNIMILLVVSVVYISLSVLSIPLNDTEMGKIFQSVLQFMTLMYPVSKIVKNIFVLTGGKYPPKFIMKALYNYEKEGKLKDFFDEISKGAPIINSHEREITTDSEE</sequence>
<organism evidence="2 3">
    <name type="scientific">Capnocytophaga gingivalis</name>
    <dbReference type="NCBI Taxonomy" id="1017"/>
    <lineage>
        <taxon>Bacteria</taxon>
        <taxon>Pseudomonadati</taxon>
        <taxon>Bacteroidota</taxon>
        <taxon>Flavobacteriia</taxon>
        <taxon>Flavobacteriales</taxon>
        <taxon>Flavobacteriaceae</taxon>
        <taxon>Capnocytophaga</taxon>
    </lineage>
</organism>
<accession>A0ABU5Y879</accession>